<dbReference type="AlphaFoldDB" id="A0A2X2WRT4"/>
<name>A0A2X2WRT4_9FIRM</name>
<feature type="transmembrane region" description="Helical" evidence="1">
    <location>
        <begin position="46"/>
        <end position="68"/>
    </location>
</feature>
<evidence type="ECO:0000313" key="2">
    <source>
        <dbReference type="EMBL" id="SQB16480.1"/>
    </source>
</evidence>
<evidence type="ECO:0000256" key="1">
    <source>
        <dbReference type="SAM" id="Phobius"/>
    </source>
</evidence>
<feature type="transmembrane region" description="Helical" evidence="1">
    <location>
        <begin position="15"/>
        <end position="34"/>
    </location>
</feature>
<evidence type="ECO:0000313" key="3">
    <source>
        <dbReference type="Proteomes" id="UP000251853"/>
    </source>
</evidence>
<gene>
    <name evidence="2" type="ORF">NCTC11224_05599</name>
</gene>
<dbReference type="Proteomes" id="UP000251853">
    <property type="component" value="Unassembled WGS sequence"/>
</dbReference>
<organism evidence="2 3">
    <name type="scientific">Enterocloster clostridioformis</name>
    <dbReference type="NCBI Taxonomy" id="1531"/>
    <lineage>
        <taxon>Bacteria</taxon>
        <taxon>Bacillati</taxon>
        <taxon>Bacillota</taxon>
        <taxon>Clostridia</taxon>
        <taxon>Lachnospirales</taxon>
        <taxon>Lachnospiraceae</taxon>
        <taxon>Enterocloster</taxon>
    </lineage>
</organism>
<sequence>MFQFFDAVAGFVETVVGFIVNMIATLILVIVNIVRSVGWLVMCLSYLPPWMVGFVVVPISLAVVFQILNKGRDYYDA</sequence>
<dbReference type="EMBL" id="UAVW01000020">
    <property type="protein sequence ID" value="SQB16480.1"/>
    <property type="molecule type" value="Genomic_DNA"/>
</dbReference>
<accession>A0A2X2WRT4</accession>
<proteinExistence type="predicted"/>
<keyword evidence="1" id="KW-1133">Transmembrane helix</keyword>
<keyword evidence="3" id="KW-1185">Reference proteome</keyword>
<dbReference type="RefSeq" id="WP_112483300.1">
    <property type="nucleotide sequence ID" value="NZ_UAVW01000020.1"/>
</dbReference>
<keyword evidence="1" id="KW-0472">Membrane</keyword>
<keyword evidence="1" id="KW-0812">Transmembrane</keyword>
<reference evidence="2 3" key="1">
    <citation type="submission" date="2018-06" db="EMBL/GenBank/DDBJ databases">
        <authorList>
            <consortium name="Pathogen Informatics"/>
            <person name="Doyle S."/>
        </authorList>
    </citation>
    <scope>NUCLEOTIDE SEQUENCE [LARGE SCALE GENOMIC DNA]</scope>
    <source>
        <strain evidence="2 3">NCTC11224</strain>
    </source>
</reference>
<protein>
    <submittedName>
        <fullName evidence="2">Uncharacterized protein</fullName>
    </submittedName>
</protein>